<comment type="caution">
    <text evidence="1">The sequence shown here is derived from an EMBL/GenBank/DDBJ whole genome shotgun (WGS) entry which is preliminary data.</text>
</comment>
<evidence type="ECO:0000313" key="2">
    <source>
        <dbReference type="Proteomes" id="UP001239795"/>
    </source>
</evidence>
<proteinExistence type="predicted"/>
<protein>
    <submittedName>
        <fullName evidence="1">Uncharacterized protein</fullName>
    </submittedName>
</protein>
<evidence type="ECO:0000313" key="1">
    <source>
        <dbReference type="EMBL" id="KAK1459549.1"/>
    </source>
</evidence>
<dbReference type="EMBL" id="MLGG01000013">
    <property type="protein sequence ID" value="KAK1459549.1"/>
    <property type="molecule type" value="Genomic_DNA"/>
</dbReference>
<keyword evidence="2" id="KW-1185">Reference proteome</keyword>
<sequence length="135" mass="14586">MNATHAFNLGQLLKPCTSLKDHVKAAIPSIRALVKGSLTAAIFADEMCLSRTAIITTTGAIGASHEGAVMIVAPKRAIDVLNFELNSHFGRGWSTTVYPSRTSAQLEEVLKPRTHVLAVNNMNPAELIQGQCHYF</sequence>
<dbReference type="AlphaFoldDB" id="A0AAI9XTF8"/>
<accession>A0AAI9XTF8</accession>
<name>A0AAI9XTF8_9PEZI</name>
<reference evidence="1 2" key="1">
    <citation type="submission" date="2016-10" db="EMBL/GenBank/DDBJ databases">
        <title>The genome sequence of Colletotrichum fioriniae PJ7.</title>
        <authorList>
            <person name="Baroncelli R."/>
        </authorList>
    </citation>
    <scope>NUCLEOTIDE SEQUENCE [LARGE SCALE GENOMIC DNA]</scope>
    <source>
        <strain evidence="1">Col 31</strain>
    </source>
</reference>
<gene>
    <name evidence="1" type="ORF">CMEL01_02548</name>
</gene>
<dbReference type="Proteomes" id="UP001239795">
    <property type="component" value="Unassembled WGS sequence"/>
</dbReference>
<organism evidence="1 2">
    <name type="scientific">Colletotrichum melonis</name>
    <dbReference type="NCBI Taxonomy" id="1209925"/>
    <lineage>
        <taxon>Eukaryota</taxon>
        <taxon>Fungi</taxon>
        <taxon>Dikarya</taxon>
        <taxon>Ascomycota</taxon>
        <taxon>Pezizomycotina</taxon>
        <taxon>Sordariomycetes</taxon>
        <taxon>Hypocreomycetidae</taxon>
        <taxon>Glomerellales</taxon>
        <taxon>Glomerellaceae</taxon>
        <taxon>Colletotrichum</taxon>
        <taxon>Colletotrichum acutatum species complex</taxon>
    </lineage>
</organism>